<dbReference type="Proteomes" id="UP000283509">
    <property type="component" value="Unassembled WGS sequence"/>
</dbReference>
<proteinExistence type="predicted"/>
<keyword evidence="11" id="KW-0407">Ion channel</keyword>
<protein>
    <submittedName>
        <fullName evidence="16">Putative chemosensory ionotropic receptor IR68a</fullName>
    </submittedName>
</protein>
<evidence type="ECO:0000256" key="5">
    <source>
        <dbReference type="ARBA" id="ARBA00022989"/>
    </source>
</evidence>
<dbReference type="GO" id="GO:0015276">
    <property type="term" value="F:ligand-gated monoatomic ion channel activity"/>
    <property type="evidence" value="ECO:0007669"/>
    <property type="project" value="InterPro"/>
</dbReference>
<keyword evidence="6" id="KW-0406">Ion transport</keyword>
<evidence type="ECO:0000256" key="11">
    <source>
        <dbReference type="ARBA" id="ARBA00023303"/>
    </source>
</evidence>
<feature type="transmembrane region" description="Helical" evidence="13">
    <location>
        <begin position="423"/>
        <end position="441"/>
    </location>
</feature>
<accession>A0A423U936</accession>
<reference evidence="16 17" key="2">
    <citation type="submission" date="2019-01" db="EMBL/GenBank/DDBJ databases">
        <title>The decoding of complex shrimp genome reveals the adaptation for benthos swimmer, frequently molting mechanism and breeding impact on genome.</title>
        <authorList>
            <person name="Sun Y."/>
            <person name="Gao Y."/>
            <person name="Yu Y."/>
        </authorList>
    </citation>
    <scope>NUCLEOTIDE SEQUENCE [LARGE SCALE GENOMIC DNA]</scope>
    <source>
        <tissue evidence="16">Muscle</tissue>
    </source>
</reference>
<keyword evidence="14" id="KW-0732">Signal</keyword>
<keyword evidence="7 13" id="KW-0472">Membrane</keyword>
<evidence type="ECO:0000256" key="10">
    <source>
        <dbReference type="ARBA" id="ARBA00023286"/>
    </source>
</evidence>
<evidence type="ECO:0000256" key="8">
    <source>
        <dbReference type="ARBA" id="ARBA00023170"/>
    </source>
</evidence>
<evidence type="ECO:0000256" key="3">
    <source>
        <dbReference type="ARBA" id="ARBA00022475"/>
    </source>
</evidence>
<dbReference type="EMBL" id="QCYY01000390">
    <property type="protein sequence ID" value="ROT85209.1"/>
    <property type="molecule type" value="Genomic_DNA"/>
</dbReference>
<keyword evidence="4 13" id="KW-0812">Transmembrane</keyword>
<dbReference type="SUPFAM" id="SSF53850">
    <property type="entry name" value="Periplasmic binding protein-like II"/>
    <property type="match status" value="1"/>
</dbReference>
<dbReference type="Pfam" id="PF10613">
    <property type="entry name" value="Lig_chan-Glu_bd"/>
    <property type="match status" value="1"/>
</dbReference>
<evidence type="ECO:0000259" key="15">
    <source>
        <dbReference type="SMART" id="SM00918"/>
    </source>
</evidence>
<feature type="domain" description="Ionotropic glutamate receptor L-glutamate and glycine-binding" evidence="15">
    <location>
        <begin position="264"/>
        <end position="320"/>
    </location>
</feature>
<dbReference type="PANTHER" id="PTHR42643:SF39">
    <property type="entry name" value="IONOTROPIC RECEPTOR 56A-RELATED"/>
    <property type="match status" value="1"/>
</dbReference>
<evidence type="ECO:0000256" key="4">
    <source>
        <dbReference type="ARBA" id="ARBA00022692"/>
    </source>
</evidence>
<gene>
    <name evidence="16" type="ORF">C7M84_020202</name>
</gene>
<evidence type="ECO:0000256" key="9">
    <source>
        <dbReference type="ARBA" id="ARBA00023180"/>
    </source>
</evidence>
<evidence type="ECO:0000256" key="2">
    <source>
        <dbReference type="ARBA" id="ARBA00022448"/>
    </source>
</evidence>
<dbReference type="GO" id="GO:0005886">
    <property type="term" value="C:plasma membrane"/>
    <property type="evidence" value="ECO:0007669"/>
    <property type="project" value="UniProtKB-SubCell"/>
</dbReference>
<dbReference type="SMART" id="SM00918">
    <property type="entry name" value="Lig_chan-Glu_bd"/>
    <property type="match status" value="1"/>
</dbReference>
<dbReference type="InterPro" id="IPR052192">
    <property type="entry name" value="Insect_Ionotropic_Sensory_Rcpt"/>
</dbReference>
<keyword evidence="5 13" id="KW-1133">Transmembrane helix</keyword>
<feature type="transmembrane region" description="Helical" evidence="13">
    <location>
        <begin position="379"/>
        <end position="403"/>
    </location>
</feature>
<keyword evidence="3" id="KW-1003">Cell membrane</keyword>
<name>A0A423U936_PENVA</name>
<dbReference type="InterPro" id="IPR019594">
    <property type="entry name" value="Glu/Gly-bd"/>
</dbReference>
<organism evidence="16 17">
    <name type="scientific">Penaeus vannamei</name>
    <name type="common">Whiteleg shrimp</name>
    <name type="synonym">Litopenaeus vannamei</name>
    <dbReference type="NCBI Taxonomy" id="6689"/>
    <lineage>
        <taxon>Eukaryota</taxon>
        <taxon>Metazoa</taxon>
        <taxon>Ecdysozoa</taxon>
        <taxon>Arthropoda</taxon>
        <taxon>Crustacea</taxon>
        <taxon>Multicrustacea</taxon>
        <taxon>Malacostraca</taxon>
        <taxon>Eumalacostraca</taxon>
        <taxon>Eucarida</taxon>
        <taxon>Decapoda</taxon>
        <taxon>Dendrobranchiata</taxon>
        <taxon>Penaeoidea</taxon>
        <taxon>Penaeidae</taxon>
        <taxon>Penaeus</taxon>
    </lineage>
</organism>
<comment type="subcellular location">
    <subcellularLocation>
        <location evidence="1">Cell membrane</location>
        <topology evidence="1">Multi-pass membrane protein</topology>
    </subcellularLocation>
</comment>
<dbReference type="PANTHER" id="PTHR42643">
    <property type="entry name" value="IONOTROPIC RECEPTOR 20A-RELATED"/>
    <property type="match status" value="1"/>
</dbReference>
<comment type="caution">
    <text evidence="16">The sequence shown here is derived from an EMBL/GenBank/DDBJ whole genome shotgun (WGS) entry which is preliminary data.</text>
</comment>
<evidence type="ECO:0000256" key="7">
    <source>
        <dbReference type="ARBA" id="ARBA00023136"/>
    </source>
</evidence>
<feature type="chain" id="PRO_5019397632" evidence="14">
    <location>
        <begin position="18"/>
        <end position="499"/>
    </location>
</feature>
<dbReference type="Gene3D" id="3.40.190.10">
    <property type="entry name" value="Periplasmic binding protein-like II"/>
    <property type="match status" value="1"/>
</dbReference>
<evidence type="ECO:0000256" key="14">
    <source>
        <dbReference type="SAM" id="SignalP"/>
    </source>
</evidence>
<feature type="region of interest" description="Disordered" evidence="12">
    <location>
        <begin position="462"/>
        <end position="499"/>
    </location>
</feature>
<keyword evidence="10" id="KW-1071">Ligand-gated ion channel</keyword>
<keyword evidence="8 16" id="KW-0675">Receptor</keyword>
<keyword evidence="9" id="KW-0325">Glycoprotein</keyword>
<sequence length="499" mass="55326">MISRDGVCLLLVGLTFAASQSPGDVRRLLGAGRQLRALGRSADEDARRSVFLTDPRPLVLAQVIREMGGGDRGLCHVLIYYDPETAPPEAVDALRKAVDVPLTLVDVSKLRFPLITKTRRRVPLLDLLSARADGRCRLLVGWASSNYQRGLLLIARAEPGVLGLRDTLILPVSSQRLDRFMPQLRQRVLVKERRSRGGRGRRELQPTRFLVERTCETCARYSLRRLGEWQFPGGWEWGGVAERNPKLTGVELTVAYTPSVPNIFWVSGDGRPRLEGVELRLLDYAAQALNFTYRLVVPEDGEWGRPLNGSWTGKVGEVVYGRADVAVGGLVFTAEREAAAKYSILFHNELWGIVCPLSARLPVWPYVMFPFREDSAPSVFTMLVVLHVMAYLVGTLLGAHAGAAPQHPLTESVTRAVRTGVSLYLRLMACLYFWNLFYCLMKPKYEPPIDSSLALLRSAAAGASSAAPPSPPSCRRRSRWRTRTWPPTLCPSAPSAKAS</sequence>
<reference evidence="16 17" key="1">
    <citation type="submission" date="2018-04" db="EMBL/GenBank/DDBJ databases">
        <authorList>
            <person name="Zhang X."/>
            <person name="Yuan J."/>
            <person name="Li F."/>
            <person name="Xiang J."/>
        </authorList>
    </citation>
    <scope>NUCLEOTIDE SEQUENCE [LARGE SCALE GENOMIC DNA]</scope>
    <source>
        <tissue evidence="16">Muscle</tissue>
    </source>
</reference>
<evidence type="ECO:0000256" key="13">
    <source>
        <dbReference type="SAM" id="Phobius"/>
    </source>
</evidence>
<evidence type="ECO:0000256" key="6">
    <source>
        <dbReference type="ARBA" id="ARBA00023065"/>
    </source>
</evidence>
<keyword evidence="17" id="KW-1185">Reference proteome</keyword>
<evidence type="ECO:0000256" key="1">
    <source>
        <dbReference type="ARBA" id="ARBA00004651"/>
    </source>
</evidence>
<evidence type="ECO:0000313" key="17">
    <source>
        <dbReference type="Proteomes" id="UP000283509"/>
    </source>
</evidence>
<dbReference type="AlphaFoldDB" id="A0A423U936"/>
<keyword evidence="2" id="KW-0813">Transport</keyword>
<feature type="signal peptide" evidence="14">
    <location>
        <begin position="1"/>
        <end position="17"/>
    </location>
</feature>
<evidence type="ECO:0000256" key="12">
    <source>
        <dbReference type="SAM" id="MobiDB-lite"/>
    </source>
</evidence>
<evidence type="ECO:0000313" key="16">
    <source>
        <dbReference type="EMBL" id="ROT85209.1"/>
    </source>
</evidence>